<protein>
    <submittedName>
        <fullName evidence="1">Uncharacterized protein</fullName>
    </submittedName>
</protein>
<organism evidence="1 2">
    <name type="scientific">Irpex rosettiformis</name>
    <dbReference type="NCBI Taxonomy" id="378272"/>
    <lineage>
        <taxon>Eukaryota</taxon>
        <taxon>Fungi</taxon>
        <taxon>Dikarya</taxon>
        <taxon>Basidiomycota</taxon>
        <taxon>Agaricomycotina</taxon>
        <taxon>Agaricomycetes</taxon>
        <taxon>Polyporales</taxon>
        <taxon>Irpicaceae</taxon>
        <taxon>Irpex</taxon>
    </lineage>
</organism>
<accession>A0ACB8TSM9</accession>
<dbReference type="Proteomes" id="UP001055072">
    <property type="component" value="Unassembled WGS sequence"/>
</dbReference>
<reference evidence="1" key="1">
    <citation type="journal article" date="2021" name="Environ. Microbiol.">
        <title>Gene family expansions and transcriptome signatures uncover fungal adaptations to wood decay.</title>
        <authorList>
            <person name="Hage H."/>
            <person name="Miyauchi S."/>
            <person name="Viragh M."/>
            <person name="Drula E."/>
            <person name="Min B."/>
            <person name="Chaduli D."/>
            <person name="Navarro D."/>
            <person name="Favel A."/>
            <person name="Norest M."/>
            <person name="Lesage-Meessen L."/>
            <person name="Balint B."/>
            <person name="Merenyi Z."/>
            <person name="de Eugenio L."/>
            <person name="Morin E."/>
            <person name="Martinez A.T."/>
            <person name="Baldrian P."/>
            <person name="Stursova M."/>
            <person name="Martinez M.J."/>
            <person name="Novotny C."/>
            <person name="Magnuson J.K."/>
            <person name="Spatafora J.W."/>
            <person name="Maurice S."/>
            <person name="Pangilinan J."/>
            <person name="Andreopoulos W."/>
            <person name="LaButti K."/>
            <person name="Hundley H."/>
            <person name="Na H."/>
            <person name="Kuo A."/>
            <person name="Barry K."/>
            <person name="Lipzen A."/>
            <person name="Henrissat B."/>
            <person name="Riley R."/>
            <person name="Ahrendt S."/>
            <person name="Nagy L.G."/>
            <person name="Grigoriev I.V."/>
            <person name="Martin F."/>
            <person name="Rosso M.N."/>
        </authorList>
    </citation>
    <scope>NUCLEOTIDE SEQUENCE</scope>
    <source>
        <strain evidence="1">CBS 384.51</strain>
    </source>
</reference>
<comment type="caution">
    <text evidence="1">The sequence shown here is derived from an EMBL/GenBank/DDBJ whole genome shotgun (WGS) entry which is preliminary data.</text>
</comment>
<evidence type="ECO:0000313" key="2">
    <source>
        <dbReference type="Proteomes" id="UP001055072"/>
    </source>
</evidence>
<evidence type="ECO:0000313" key="1">
    <source>
        <dbReference type="EMBL" id="KAI0085055.1"/>
    </source>
</evidence>
<sequence length="220" mass="25309">MRGENMAIDPRSRMVVQFSSSNHVLLAVERRVCENHGPTLQRRVVTCMAVRTSCLTTLNFEALTTSRAMSSRTEVTLSHSAQRQCLCIVEIQTHMLRLLARGDCARVAQVSTTFYEQAMDILWADVETFVPFIKCMPSGKALELQIKEERNRFGEVFPLVSIAFSREPQSDDWRLFCKHNHRVRVFVDSVETEKRRFIGRTAYQFTREALKTTPLLHSPI</sequence>
<proteinExistence type="predicted"/>
<gene>
    <name evidence="1" type="ORF">BDY19DRAFT_463075</name>
</gene>
<keyword evidence="2" id="KW-1185">Reference proteome</keyword>
<dbReference type="EMBL" id="MU274935">
    <property type="protein sequence ID" value="KAI0085055.1"/>
    <property type="molecule type" value="Genomic_DNA"/>
</dbReference>
<name>A0ACB8TSM9_9APHY</name>